<dbReference type="OrthoDB" id="10433289at2759"/>
<comment type="caution">
    <text evidence="1">The sequence shown here is derived from an EMBL/GenBank/DDBJ whole genome shotgun (WGS) entry which is preliminary data.</text>
</comment>
<dbReference type="AlphaFoldDB" id="A0A8X6K497"/>
<proteinExistence type="predicted"/>
<reference evidence="1" key="1">
    <citation type="submission" date="2020-08" db="EMBL/GenBank/DDBJ databases">
        <title>Multicomponent nature underlies the extraordinary mechanical properties of spider dragline silk.</title>
        <authorList>
            <person name="Kono N."/>
            <person name="Nakamura H."/>
            <person name="Mori M."/>
            <person name="Yoshida Y."/>
            <person name="Ohtoshi R."/>
            <person name="Malay A.D."/>
            <person name="Moran D.A.P."/>
            <person name="Tomita M."/>
            <person name="Numata K."/>
            <person name="Arakawa K."/>
        </authorList>
    </citation>
    <scope>NUCLEOTIDE SEQUENCE</scope>
</reference>
<accession>A0A8X6K497</accession>
<evidence type="ECO:0000313" key="1">
    <source>
        <dbReference type="EMBL" id="GFS64577.1"/>
    </source>
</evidence>
<evidence type="ECO:0000313" key="2">
    <source>
        <dbReference type="Proteomes" id="UP000887013"/>
    </source>
</evidence>
<keyword evidence="2" id="KW-1185">Reference proteome</keyword>
<name>A0A8X6K497_NEPPI</name>
<gene>
    <name evidence="1" type="primary">AVEN_66861_1</name>
    <name evidence="1" type="ORF">NPIL_277161</name>
</gene>
<sequence length="78" mass="8450">MGRGSIPNQFRGLLRLGSSARTLLKEKTGERAPNGRMNVQAHSSLKPQLMCETCPKCICSRVRPHNSSLALNATTLSA</sequence>
<protein>
    <submittedName>
        <fullName evidence="1">Uncharacterized protein</fullName>
    </submittedName>
</protein>
<organism evidence="1 2">
    <name type="scientific">Nephila pilipes</name>
    <name type="common">Giant wood spider</name>
    <name type="synonym">Nephila maculata</name>
    <dbReference type="NCBI Taxonomy" id="299642"/>
    <lineage>
        <taxon>Eukaryota</taxon>
        <taxon>Metazoa</taxon>
        <taxon>Ecdysozoa</taxon>
        <taxon>Arthropoda</taxon>
        <taxon>Chelicerata</taxon>
        <taxon>Arachnida</taxon>
        <taxon>Araneae</taxon>
        <taxon>Araneomorphae</taxon>
        <taxon>Entelegynae</taxon>
        <taxon>Araneoidea</taxon>
        <taxon>Nephilidae</taxon>
        <taxon>Nephila</taxon>
    </lineage>
</organism>
<dbReference type="EMBL" id="BMAW01094283">
    <property type="protein sequence ID" value="GFS64577.1"/>
    <property type="molecule type" value="Genomic_DNA"/>
</dbReference>
<dbReference type="Proteomes" id="UP000887013">
    <property type="component" value="Unassembled WGS sequence"/>
</dbReference>